<evidence type="ECO:0000256" key="2">
    <source>
        <dbReference type="ARBA" id="ARBA00022723"/>
    </source>
</evidence>
<evidence type="ECO:0008006" key="8">
    <source>
        <dbReference type="Google" id="ProtNLM"/>
    </source>
</evidence>
<evidence type="ECO:0000256" key="5">
    <source>
        <dbReference type="ARBA" id="ARBA00023242"/>
    </source>
</evidence>
<proteinExistence type="predicted"/>
<dbReference type="PANTHER" id="PTHR46481:SF10">
    <property type="entry name" value="ZINC FINGER BED DOMAIN-CONTAINING PROTEIN 39"/>
    <property type="match status" value="1"/>
</dbReference>
<dbReference type="SUPFAM" id="SSF53098">
    <property type="entry name" value="Ribonuclease H-like"/>
    <property type="match status" value="1"/>
</dbReference>
<dbReference type="GO" id="GO:0008270">
    <property type="term" value="F:zinc ion binding"/>
    <property type="evidence" value="ECO:0007669"/>
    <property type="project" value="UniProtKB-KW"/>
</dbReference>
<dbReference type="PANTHER" id="PTHR46481">
    <property type="entry name" value="ZINC FINGER BED DOMAIN-CONTAINING PROTEIN 4"/>
    <property type="match status" value="1"/>
</dbReference>
<dbReference type="EMBL" id="DUZY01000001">
    <property type="protein sequence ID" value="DAD19685.1"/>
    <property type="molecule type" value="Genomic_DNA"/>
</dbReference>
<keyword evidence="3" id="KW-0863">Zinc-finger</keyword>
<keyword evidence="7" id="KW-1185">Reference proteome</keyword>
<dbReference type="InterPro" id="IPR052035">
    <property type="entry name" value="ZnF_BED_domain_contain"/>
</dbReference>
<protein>
    <recommendedName>
        <fullName evidence="8">Zinc finger BED domain-containing protein RICESLEEPER 2-like</fullName>
    </recommendedName>
</protein>
<dbReference type="AlphaFoldDB" id="A0A822XLK7"/>
<sequence>MDEKKKLYKYFDGLDCQISLTTDMWNSELNLGYYCLTTHFIDDGGELKKKVIAFMAIECPHDGNTLYEVVMERLLTWNIDKKICSIIVDNASNNDVMVRELRNWLYVKGSLSLNGDLFRMRRAAHILNLIVQDGLREISSLLHKIQESAKYVRLTPHKKQKFDNERSQAKA</sequence>
<evidence type="ECO:0000256" key="1">
    <source>
        <dbReference type="ARBA" id="ARBA00004123"/>
    </source>
</evidence>
<evidence type="ECO:0000256" key="4">
    <source>
        <dbReference type="ARBA" id="ARBA00022833"/>
    </source>
</evidence>
<dbReference type="Proteomes" id="UP000607653">
    <property type="component" value="Unassembled WGS sequence"/>
</dbReference>
<evidence type="ECO:0000256" key="3">
    <source>
        <dbReference type="ARBA" id="ARBA00022771"/>
    </source>
</evidence>
<gene>
    <name evidence="6" type="ORF">HUJ06_021147</name>
</gene>
<accession>A0A822XLK7</accession>
<comment type="caution">
    <text evidence="6">The sequence shown here is derived from an EMBL/GenBank/DDBJ whole genome shotgun (WGS) entry which is preliminary data.</text>
</comment>
<keyword evidence="4" id="KW-0862">Zinc</keyword>
<comment type="subcellular location">
    <subcellularLocation>
        <location evidence="1">Nucleus</location>
    </subcellularLocation>
</comment>
<evidence type="ECO:0000313" key="6">
    <source>
        <dbReference type="EMBL" id="DAD19685.1"/>
    </source>
</evidence>
<name>A0A822XLK7_NELNU</name>
<reference evidence="6 7" key="1">
    <citation type="journal article" date="2020" name="Mol. Biol. Evol.">
        <title>Distinct Expression and Methylation Patterns for Genes with Different Fates following a Single Whole-Genome Duplication in Flowering Plants.</title>
        <authorList>
            <person name="Shi T."/>
            <person name="Rahmani R.S."/>
            <person name="Gugger P.F."/>
            <person name="Wang M."/>
            <person name="Li H."/>
            <person name="Zhang Y."/>
            <person name="Li Z."/>
            <person name="Wang Q."/>
            <person name="Van de Peer Y."/>
            <person name="Marchal K."/>
            <person name="Chen J."/>
        </authorList>
    </citation>
    <scope>NUCLEOTIDE SEQUENCE [LARGE SCALE GENOMIC DNA]</scope>
    <source>
        <tissue evidence="6">Leaf</tissue>
    </source>
</reference>
<dbReference type="InterPro" id="IPR012337">
    <property type="entry name" value="RNaseH-like_sf"/>
</dbReference>
<keyword evidence="2" id="KW-0479">Metal-binding</keyword>
<evidence type="ECO:0000313" key="7">
    <source>
        <dbReference type="Proteomes" id="UP000607653"/>
    </source>
</evidence>
<keyword evidence="5" id="KW-0539">Nucleus</keyword>
<organism evidence="6 7">
    <name type="scientific">Nelumbo nucifera</name>
    <name type="common">Sacred lotus</name>
    <dbReference type="NCBI Taxonomy" id="4432"/>
    <lineage>
        <taxon>Eukaryota</taxon>
        <taxon>Viridiplantae</taxon>
        <taxon>Streptophyta</taxon>
        <taxon>Embryophyta</taxon>
        <taxon>Tracheophyta</taxon>
        <taxon>Spermatophyta</taxon>
        <taxon>Magnoliopsida</taxon>
        <taxon>Proteales</taxon>
        <taxon>Nelumbonaceae</taxon>
        <taxon>Nelumbo</taxon>
    </lineage>
</organism>
<dbReference type="GO" id="GO:0005634">
    <property type="term" value="C:nucleus"/>
    <property type="evidence" value="ECO:0007669"/>
    <property type="project" value="UniProtKB-SubCell"/>
</dbReference>